<accession>A0A164QYK0</accession>
<organism evidence="2 3">
    <name type="scientific">Daphnia magna</name>
    <dbReference type="NCBI Taxonomy" id="35525"/>
    <lineage>
        <taxon>Eukaryota</taxon>
        <taxon>Metazoa</taxon>
        <taxon>Ecdysozoa</taxon>
        <taxon>Arthropoda</taxon>
        <taxon>Crustacea</taxon>
        <taxon>Branchiopoda</taxon>
        <taxon>Diplostraca</taxon>
        <taxon>Cladocera</taxon>
        <taxon>Anomopoda</taxon>
        <taxon>Daphniidae</taxon>
        <taxon>Daphnia</taxon>
    </lineage>
</organism>
<keyword evidence="1" id="KW-1133">Transmembrane helix</keyword>
<dbReference type="Proteomes" id="UP000076858">
    <property type="component" value="Unassembled WGS sequence"/>
</dbReference>
<dbReference type="AlphaFoldDB" id="A0A164QYK0"/>
<dbReference type="EMBL" id="LRGB01002307">
    <property type="protein sequence ID" value="KZS08181.1"/>
    <property type="molecule type" value="Genomic_DNA"/>
</dbReference>
<comment type="caution">
    <text evidence="2">The sequence shown here is derived from an EMBL/GenBank/DDBJ whole genome shotgun (WGS) entry which is preliminary data.</text>
</comment>
<name>A0A164QYK0_9CRUS</name>
<gene>
    <name evidence="2" type="ORF">APZ42_027927</name>
</gene>
<feature type="transmembrane region" description="Helical" evidence="1">
    <location>
        <begin position="39"/>
        <end position="56"/>
    </location>
</feature>
<proteinExistence type="predicted"/>
<reference evidence="2 3" key="1">
    <citation type="submission" date="2016-03" db="EMBL/GenBank/DDBJ databases">
        <title>EvidentialGene: Evidence-directed Construction of Genes on Genomes.</title>
        <authorList>
            <person name="Gilbert D.G."/>
            <person name="Choi J.-H."/>
            <person name="Mockaitis K."/>
            <person name="Colbourne J."/>
            <person name="Pfrender M."/>
        </authorList>
    </citation>
    <scope>NUCLEOTIDE SEQUENCE [LARGE SCALE GENOMIC DNA]</scope>
    <source>
        <strain evidence="2 3">Xinb3</strain>
        <tissue evidence="2">Complete organism</tissue>
    </source>
</reference>
<evidence type="ECO:0000313" key="2">
    <source>
        <dbReference type="EMBL" id="KZS08181.1"/>
    </source>
</evidence>
<keyword evidence="1" id="KW-0472">Membrane</keyword>
<evidence type="ECO:0000313" key="3">
    <source>
        <dbReference type="Proteomes" id="UP000076858"/>
    </source>
</evidence>
<keyword evidence="1" id="KW-0812">Transmembrane</keyword>
<evidence type="ECO:0000256" key="1">
    <source>
        <dbReference type="SAM" id="Phobius"/>
    </source>
</evidence>
<protein>
    <submittedName>
        <fullName evidence="2">Uncharacterized protein</fullName>
    </submittedName>
</protein>
<sequence>MRQLHGLMDYSGIITLTHAPSINICTAHAQHSSHRSQSFYTHCNLFFLFIFCFVFNM</sequence>
<keyword evidence="3" id="KW-1185">Reference proteome</keyword>